<gene>
    <name evidence="1" type="ORF">tinsulaeT_23720</name>
</gene>
<proteinExistence type="predicted"/>
<accession>A0ABQ6GSY8</accession>
<dbReference type="Proteomes" id="UP001157186">
    <property type="component" value="Unassembled WGS sequence"/>
</dbReference>
<reference evidence="1 2" key="1">
    <citation type="submission" date="2023-03" db="EMBL/GenBank/DDBJ databases">
        <title>Draft genome sequence of Thalassotalea insulae KCTC 62186T.</title>
        <authorList>
            <person name="Sawabe T."/>
        </authorList>
    </citation>
    <scope>NUCLEOTIDE SEQUENCE [LARGE SCALE GENOMIC DNA]</scope>
    <source>
        <strain evidence="1 2">KCTC 62186</strain>
    </source>
</reference>
<organism evidence="1 2">
    <name type="scientific">Thalassotalea insulae</name>
    <dbReference type="NCBI Taxonomy" id="2056778"/>
    <lineage>
        <taxon>Bacteria</taxon>
        <taxon>Pseudomonadati</taxon>
        <taxon>Pseudomonadota</taxon>
        <taxon>Gammaproteobacteria</taxon>
        <taxon>Alteromonadales</taxon>
        <taxon>Colwelliaceae</taxon>
        <taxon>Thalassotalea</taxon>
    </lineage>
</organism>
<evidence type="ECO:0000313" key="2">
    <source>
        <dbReference type="Proteomes" id="UP001157186"/>
    </source>
</evidence>
<name>A0ABQ6GSY8_9GAMM</name>
<keyword evidence="2" id="KW-1185">Reference proteome</keyword>
<sequence length="203" mass="23064">MDTQAIAHNVATSGINLQPQPKINVIEGRSEYFGNITVLLHSLGSSAYRLEWFSRMTGASTSLSRLSQNKYLVMKKWSIQKKLPDISCDFDSRKSALIHFINNVDIINTDPETIYDAKEWCLNTFTEIEKIAPIQSPTFPKLRLQGAIGRAVEVKNRSCKQVIAEGTLLQLIGTKAEVQINKRFYLTKKKNIQMFPVDRVFIQ</sequence>
<dbReference type="RefSeq" id="WP_284244919.1">
    <property type="nucleotide sequence ID" value="NZ_BSST01000001.1"/>
</dbReference>
<comment type="caution">
    <text evidence="1">The sequence shown here is derived from an EMBL/GenBank/DDBJ whole genome shotgun (WGS) entry which is preliminary data.</text>
</comment>
<dbReference type="EMBL" id="BSST01000001">
    <property type="protein sequence ID" value="GLX79032.1"/>
    <property type="molecule type" value="Genomic_DNA"/>
</dbReference>
<protein>
    <submittedName>
        <fullName evidence="1">Uncharacterized protein</fullName>
    </submittedName>
</protein>
<evidence type="ECO:0000313" key="1">
    <source>
        <dbReference type="EMBL" id="GLX79032.1"/>
    </source>
</evidence>